<protein>
    <recommendedName>
        <fullName evidence="8">Carbamoyl phosphate synthase small chain</fullName>
        <ecNumber evidence="8">6.3.5.5</ecNumber>
    </recommendedName>
    <alternativeName>
        <fullName evidence="8">Carbamoyl phosphate synthetase glutamine chain</fullName>
    </alternativeName>
</protein>
<keyword evidence="3 8" id="KW-0436">Ligase</keyword>
<comment type="function">
    <text evidence="8">Small subunit of the glutamine-dependent carbamoyl phosphate synthetase (CPSase). CPSase catalyzes the formation of carbamoyl phosphate from the ammonia moiety of glutamine, carbonate, and phosphate donated by ATP, constituting the first step of 2 biosynthetic pathways, one leading to arginine and/or urea and the other to pyrimidine nucleotides. The small subunit (glutamine amidotransferase) binds and cleaves glutamine to supply the large subunit with the substrate ammonia.</text>
</comment>
<comment type="similarity">
    <text evidence="2 8">Belongs to the CarA family.</text>
</comment>
<dbReference type="SMART" id="SM01097">
    <property type="entry name" value="CPSase_sm_chain"/>
    <property type="match status" value="1"/>
</dbReference>
<feature type="active site" description="Nucleophile" evidence="8">
    <location>
        <position position="250"/>
    </location>
</feature>
<dbReference type="PROSITE" id="PS51273">
    <property type="entry name" value="GATASE_TYPE_1"/>
    <property type="match status" value="1"/>
</dbReference>
<feature type="binding site" evidence="8">
    <location>
        <position position="224"/>
    </location>
    <ligand>
        <name>L-glutamine</name>
        <dbReference type="ChEBI" id="CHEBI:58359"/>
    </ligand>
</feature>
<dbReference type="PRINTS" id="PR00099">
    <property type="entry name" value="CPSGATASE"/>
</dbReference>
<dbReference type="PRINTS" id="PR00097">
    <property type="entry name" value="ANTSNTHASEII"/>
</dbReference>
<feature type="binding site" evidence="8">
    <location>
        <position position="295"/>
    </location>
    <ligand>
        <name>L-glutamine</name>
        <dbReference type="ChEBI" id="CHEBI:58359"/>
    </ligand>
</feature>
<dbReference type="Pfam" id="PF00117">
    <property type="entry name" value="GATase"/>
    <property type="match status" value="1"/>
</dbReference>
<dbReference type="NCBIfam" id="NF009475">
    <property type="entry name" value="PRK12838.1"/>
    <property type="match status" value="1"/>
</dbReference>
<proteinExistence type="inferred from homology"/>
<comment type="catalytic activity">
    <reaction evidence="7 8">
        <text>hydrogencarbonate + L-glutamine + 2 ATP + H2O = carbamoyl phosphate + L-glutamate + 2 ADP + phosphate + 2 H(+)</text>
        <dbReference type="Rhea" id="RHEA:18633"/>
        <dbReference type="ChEBI" id="CHEBI:15377"/>
        <dbReference type="ChEBI" id="CHEBI:15378"/>
        <dbReference type="ChEBI" id="CHEBI:17544"/>
        <dbReference type="ChEBI" id="CHEBI:29985"/>
        <dbReference type="ChEBI" id="CHEBI:30616"/>
        <dbReference type="ChEBI" id="CHEBI:43474"/>
        <dbReference type="ChEBI" id="CHEBI:58228"/>
        <dbReference type="ChEBI" id="CHEBI:58359"/>
        <dbReference type="ChEBI" id="CHEBI:456216"/>
        <dbReference type="EC" id="6.3.5.5"/>
    </reaction>
</comment>
<keyword evidence="11" id="KW-1185">Reference proteome</keyword>
<dbReference type="Proteomes" id="UP001628220">
    <property type="component" value="Unassembled WGS sequence"/>
</dbReference>
<sequence>MTKGVLVLEDSSRFEGVSFGAARNSIGEVVFNTAMNGYPEGLSDPSFMGQILLETYPMIGNYGMPKETRDANQISEEYESDRIWVQGLICADYSTHYSHWDASSSLADKLIENGTPALSGIDTRALTKHLREKGSMKGTILIEGVTEEPVDELFETRNLVACASINEPIIYGSGATRIAMIDCGVKNNMLRQLIRPEVTLIRLPWDYDLSSVEYDALFISNGPGDPTKCGKTISMIRDCYNDSKPIMGICMGNQLMALAAGANIYKLKYGHRSHNQPVMECDTKRCFITSQNHSFAVDNSTIPSDWQCSYINLNDHTNEGLQHKTKPFFSVQFHPEACGGPTDTLFLFDQFIHTAVNR</sequence>
<evidence type="ECO:0000259" key="9">
    <source>
        <dbReference type="SMART" id="SM01097"/>
    </source>
</evidence>
<reference evidence="10 11" key="1">
    <citation type="journal article" date="2025" name="Int. J. Syst. Evol. Microbiol.">
        <title>Desulfovibrio falkowii sp. nov., Porphyromonas miyakawae sp. nov., Mediterraneibacter flintii sp. nov. and Owariibacterium komagatae gen. nov., sp. nov., isolated from human faeces.</title>
        <authorList>
            <person name="Hamaguchi T."/>
            <person name="Ohara M."/>
            <person name="Hisatomi A."/>
            <person name="Sekiguchi K."/>
            <person name="Takeda J.I."/>
            <person name="Ueyama J."/>
            <person name="Ito M."/>
            <person name="Nishiwaki H."/>
            <person name="Ogi T."/>
            <person name="Hirayama M."/>
            <person name="Ohkuma M."/>
            <person name="Sakamoto M."/>
            <person name="Ohno K."/>
        </authorList>
    </citation>
    <scope>NUCLEOTIDE SEQUENCE [LARGE SCALE GENOMIC DNA]</scope>
    <source>
        <strain evidence="10 11">13CB11C</strain>
    </source>
</reference>
<evidence type="ECO:0000256" key="4">
    <source>
        <dbReference type="ARBA" id="ARBA00022741"/>
    </source>
</evidence>
<dbReference type="InterPro" id="IPR029062">
    <property type="entry name" value="Class_I_gatase-like"/>
</dbReference>
<dbReference type="SUPFAM" id="SSF52317">
    <property type="entry name" value="Class I glutamine amidotransferase-like"/>
    <property type="match status" value="1"/>
</dbReference>
<keyword evidence="8" id="KW-0055">Arginine biosynthesis</keyword>
<dbReference type="EC" id="6.3.5.5" evidence="8"/>
<evidence type="ECO:0000256" key="5">
    <source>
        <dbReference type="ARBA" id="ARBA00022840"/>
    </source>
</evidence>
<evidence type="ECO:0000313" key="11">
    <source>
        <dbReference type="Proteomes" id="UP001628220"/>
    </source>
</evidence>
<keyword evidence="8" id="KW-0028">Amino-acid biosynthesis</keyword>
<gene>
    <name evidence="8 10" type="primary">carA</name>
    <name evidence="10" type="ORF">Tsumi_03250</name>
</gene>
<dbReference type="PANTHER" id="PTHR43418">
    <property type="entry name" value="MULTIFUNCTIONAL TRYPTOPHAN BIOSYNTHESIS PROTEIN-RELATED"/>
    <property type="match status" value="1"/>
</dbReference>
<feature type="region of interest" description="CPSase" evidence="8">
    <location>
        <begin position="1"/>
        <end position="177"/>
    </location>
</feature>
<comment type="caution">
    <text evidence="8">Lacks conserved residue(s) required for the propagation of feature annotation.</text>
</comment>
<accession>A0ABQ0E0I8</accession>
<dbReference type="NCBIfam" id="TIGR01368">
    <property type="entry name" value="CPSaseIIsmall"/>
    <property type="match status" value="1"/>
</dbReference>
<dbReference type="Pfam" id="PF00988">
    <property type="entry name" value="CPSase_sm_chain"/>
    <property type="match status" value="1"/>
</dbReference>
<evidence type="ECO:0000256" key="2">
    <source>
        <dbReference type="ARBA" id="ARBA00007800"/>
    </source>
</evidence>
<feature type="binding site" evidence="8">
    <location>
        <position position="292"/>
    </location>
    <ligand>
        <name>L-glutamine</name>
        <dbReference type="ChEBI" id="CHEBI:58359"/>
    </ligand>
</feature>
<evidence type="ECO:0000313" key="10">
    <source>
        <dbReference type="EMBL" id="GAB1251221.1"/>
    </source>
</evidence>
<dbReference type="Gene3D" id="3.50.30.20">
    <property type="entry name" value="Carbamoyl-phosphate synthase small subunit, N-terminal domain"/>
    <property type="match status" value="1"/>
</dbReference>
<feature type="active site" evidence="8">
    <location>
        <position position="334"/>
    </location>
</feature>
<dbReference type="Gene3D" id="3.40.50.880">
    <property type="match status" value="1"/>
</dbReference>
<name>A0ABQ0E0I8_9PORP</name>
<dbReference type="EMBL" id="BAAFSF010000001">
    <property type="protein sequence ID" value="GAB1251221.1"/>
    <property type="molecule type" value="Genomic_DNA"/>
</dbReference>
<feature type="binding site" evidence="8">
    <location>
        <position position="222"/>
    </location>
    <ligand>
        <name>L-glutamine</name>
        <dbReference type="ChEBI" id="CHEBI:58359"/>
    </ligand>
</feature>
<keyword evidence="6 8" id="KW-0315">Glutamine amidotransferase</keyword>
<keyword evidence="5 8" id="KW-0067">ATP-binding</keyword>
<comment type="catalytic activity">
    <reaction evidence="8">
        <text>L-glutamine + H2O = L-glutamate + NH4(+)</text>
        <dbReference type="Rhea" id="RHEA:15889"/>
        <dbReference type="ChEBI" id="CHEBI:15377"/>
        <dbReference type="ChEBI" id="CHEBI:28938"/>
        <dbReference type="ChEBI" id="CHEBI:29985"/>
        <dbReference type="ChEBI" id="CHEBI:58359"/>
    </reaction>
</comment>
<evidence type="ECO:0000256" key="3">
    <source>
        <dbReference type="ARBA" id="ARBA00022598"/>
    </source>
</evidence>
<feature type="domain" description="Carbamoyl-phosphate synthase small subunit N-terminal" evidence="9">
    <location>
        <begin position="2"/>
        <end position="141"/>
    </location>
</feature>
<keyword evidence="8" id="KW-0665">Pyrimidine biosynthesis</keyword>
<dbReference type="InterPro" id="IPR035686">
    <property type="entry name" value="CPSase_GATase1"/>
</dbReference>
<organism evidence="10 11">
    <name type="scientific">Porphyromonas miyakawae</name>
    <dbReference type="NCBI Taxonomy" id="3137470"/>
    <lineage>
        <taxon>Bacteria</taxon>
        <taxon>Pseudomonadati</taxon>
        <taxon>Bacteroidota</taxon>
        <taxon>Bacteroidia</taxon>
        <taxon>Bacteroidales</taxon>
        <taxon>Porphyromonadaceae</taxon>
        <taxon>Porphyromonas</taxon>
    </lineage>
</organism>
<feature type="binding site" evidence="8">
    <location>
        <position position="46"/>
    </location>
    <ligand>
        <name>L-glutamine</name>
        <dbReference type="ChEBI" id="CHEBI:58359"/>
    </ligand>
</feature>
<evidence type="ECO:0000256" key="7">
    <source>
        <dbReference type="ARBA" id="ARBA00048816"/>
    </source>
</evidence>
<feature type="active site" evidence="8">
    <location>
        <position position="336"/>
    </location>
</feature>
<dbReference type="RefSeq" id="WP_411915033.1">
    <property type="nucleotide sequence ID" value="NZ_BAAFSF010000001.1"/>
</dbReference>
<dbReference type="CDD" id="cd01744">
    <property type="entry name" value="GATase1_CPSase"/>
    <property type="match status" value="1"/>
</dbReference>
<keyword evidence="4 8" id="KW-0547">Nucleotide-binding</keyword>
<comment type="subunit">
    <text evidence="8">Composed of two chains; the small (or glutamine) chain promotes the hydrolysis of glutamine to ammonia, which is used by the large (or ammonia) chain to synthesize carbamoyl phosphate. Tetramer of heterodimers (alpha,beta)4.</text>
</comment>
<dbReference type="InterPro" id="IPR006274">
    <property type="entry name" value="CarbamoylP_synth_ssu"/>
</dbReference>
<dbReference type="PANTHER" id="PTHR43418:SF7">
    <property type="entry name" value="CARBAMOYL-PHOSPHATE SYNTHASE SMALL CHAIN"/>
    <property type="match status" value="1"/>
</dbReference>
<feature type="binding site" evidence="8">
    <location>
        <position position="251"/>
    </location>
    <ligand>
        <name>L-glutamine</name>
        <dbReference type="ChEBI" id="CHEBI:58359"/>
    </ligand>
</feature>
<comment type="pathway">
    <text evidence="8">Pyrimidine metabolism; UMP biosynthesis via de novo pathway; (S)-dihydroorotate from bicarbonate: step 1/3.</text>
</comment>
<dbReference type="SUPFAM" id="SSF52021">
    <property type="entry name" value="Carbamoyl phosphate synthetase, small subunit N-terminal domain"/>
    <property type="match status" value="1"/>
</dbReference>
<evidence type="ECO:0000256" key="1">
    <source>
        <dbReference type="ARBA" id="ARBA00005077"/>
    </source>
</evidence>
<dbReference type="InterPro" id="IPR002474">
    <property type="entry name" value="CarbamoylP_synth_ssu_N"/>
</dbReference>
<comment type="pathway">
    <text evidence="1 8">Amino-acid biosynthesis; L-arginine biosynthesis; carbamoyl phosphate from bicarbonate: step 1/1.</text>
</comment>
<dbReference type="HAMAP" id="MF_01209">
    <property type="entry name" value="CPSase_S_chain"/>
    <property type="match status" value="1"/>
</dbReference>
<dbReference type="InterPro" id="IPR050472">
    <property type="entry name" value="Anth_synth/Amidotransfase"/>
</dbReference>
<dbReference type="PRINTS" id="PR00096">
    <property type="entry name" value="GATASE"/>
</dbReference>
<dbReference type="InterPro" id="IPR017926">
    <property type="entry name" value="GATASE"/>
</dbReference>
<evidence type="ECO:0000256" key="6">
    <source>
        <dbReference type="ARBA" id="ARBA00022962"/>
    </source>
</evidence>
<comment type="caution">
    <text evidence="10">The sequence shown here is derived from an EMBL/GenBank/DDBJ whole genome shotgun (WGS) entry which is preliminary data.</text>
</comment>
<dbReference type="InterPro" id="IPR036480">
    <property type="entry name" value="CarbP_synth_ssu_N_sf"/>
</dbReference>
<feature type="binding site" evidence="8">
    <location>
        <position position="254"/>
    </location>
    <ligand>
        <name>L-glutamine</name>
        <dbReference type="ChEBI" id="CHEBI:58359"/>
    </ligand>
</feature>
<evidence type="ECO:0000256" key="8">
    <source>
        <dbReference type="HAMAP-Rule" id="MF_01209"/>
    </source>
</evidence>